<sequence>MLNNMKDKIKQFEIPYQISYEDALNYQICKETDKEYLECANNFYRNIFEKINENMTSYHFFDSLKFGASEINHNTGLLIRKDCTSYLGKIIKKLGVNVGAKKCRLENFKYEQQKLRKLRESNNQDDTVEERYKNLELRVIKRINSNKFSSTKNCYDFILLHFLSHEKLKLIEKMNNSDIKNKAQQQEKKSNQIMLTRYFKYEKQKVSQIPDQKQILCDIKANNIEVIKIKENLQQELSQQQTQSQKFFIANELKNYEFQQNKPKKQNLNTYKIQDEIIPQIRNQLIQNQEQEEEKAQYQEEKYDQKEQQEEEDYQQTQYLEEYQQTQYQEEQNEQKQVEEEYQETQYLEDQQTQQEEEQCQEKQCSKEQKEQRCQEENIVCDEINSNTMLEEEIKSLIYDLQQSQQQSQQLLELDKNVFRKDETLLEIIQRKNSQQDLNNNQQQFSIKNQHHSLLDNSKKFQCESNNQPVNMSNQIKQEYKDQKPKDDQFTSHKEKLENQIKDLKYQLLKTKLQIAQQQMKMFFTQYPDYIPQDSQSQQDLCYYQ</sequence>
<evidence type="ECO:0000313" key="3">
    <source>
        <dbReference type="Proteomes" id="UP000009168"/>
    </source>
</evidence>
<dbReference type="Proteomes" id="UP000009168">
    <property type="component" value="Unassembled WGS sequence"/>
</dbReference>
<feature type="region of interest" description="Disordered" evidence="1">
    <location>
        <begin position="327"/>
        <end position="350"/>
    </location>
</feature>
<protein>
    <submittedName>
        <fullName evidence="2">Uncharacterized protein</fullName>
    </submittedName>
</protein>
<dbReference type="AlphaFoldDB" id="Q23QX5"/>
<evidence type="ECO:0000256" key="1">
    <source>
        <dbReference type="SAM" id="MobiDB-lite"/>
    </source>
</evidence>
<reference evidence="3" key="1">
    <citation type="journal article" date="2006" name="PLoS Biol.">
        <title>Macronuclear genome sequence of the ciliate Tetrahymena thermophila, a model eukaryote.</title>
        <authorList>
            <person name="Eisen J.A."/>
            <person name="Coyne R.S."/>
            <person name="Wu M."/>
            <person name="Wu D."/>
            <person name="Thiagarajan M."/>
            <person name="Wortman J.R."/>
            <person name="Badger J.H."/>
            <person name="Ren Q."/>
            <person name="Amedeo P."/>
            <person name="Jones K.M."/>
            <person name="Tallon L.J."/>
            <person name="Delcher A.L."/>
            <person name="Salzberg S.L."/>
            <person name="Silva J.C."/>
            <person name="Haas B.J."/>
            <person name="Majoros W.H."/>
            <person name="Farzad M."/>
            <person name="Carlton J.M."/>
            <person name="Smith R.K. Jr."/>
            <person name="Garg J."/>
            <person name="Pearlman R.E."/>
            <person name="Karrer K.M."/>
            <person name="Sun L."/>
            <person name="Manning G."/>
            <person name="Elde N.C."/>
            <person name="Turkewitz A.P."/>
            <person name="Asai D.J."/>
            <person name="Wilkes D.E."/>
            <person name="Wang Y."/>
            <person name="Cai H."/>
            <person name="Collins K."/>
            <person name="Stewart B.A."/>
            <person name="Lee S.R."/>
            <person name="Wilamowska K."/>
            <person name="Weinberg Z."/>
            <person name="Ruzzo W.L."/>
            <person name="Wloga D."/>
            <person name="Gaertig J."/>
            <person name="Frankel J."/>
            <person name="Tsao C.-C."/>
            <person name="Gorovsky M.A."/>
            <person name="Keeling P.J."/>
            <person name="Waller R.F."/>
            <person name="Patron N.J."/>
            <person name="Cherry J.M."/>
            <person name="Stover N.A."/>
            <person name="Krieger C.J."/>
            <person name="del Toro C."/>
            <person name="Ryder H.F."/>
            <person name="Williamson S.C."/>
            <person name="Barbeau R.A."/>
            <person name="Hamilton E.P."/>
            <person name="Orias E."/>
        </authorList>
    </citation>
    <scope>NUCLEOTIDE SEQUENCE [LARGE SCALE GENOMIC DNA]</scope>
    <source>
        <strain evidence="3">SB210</strain>
    </source>
</reference>
<feature type="region of interest" description="Disordered" evidence="1">
    <location>
        <begin position="289"/>
        <end position="315"/>
    </location>
</feature>
<dbReference type="RefSeq" id="XP_001019008.2">
    <property type="nucleotide sequence ID" value="XM_001019008.2"/>
</dbReference>
<dbReference type="EMBL" id="GG662647">
    <property type="protein sequence ID" value="EAR98763.2"/>
    <property type="molecule type" value="Genomic_DNA"/>
</dbReference>
<name>Q23QX5_TETTS</name>
<evidence type="ECO:0000313" key="2">
    <source>
        <dbReference type="EMBL" id="EAR98763.2"/>
    </source>
</evidence>
<dbReference type="HOGENOM" id="CLU_726641_0_0_1"/>
<accession>Q23QX5</accession>
<dbReference type="KEGG" id="tet:TTHERM_00249580"/>
<proteinExistence type="predicted"/>
<organism evidence="2 3">
    <name type="scientific">Tetrahymena thermophila (strain SB210)</name>
    <dbReference type="NCBI Taxonomy" id="312017"/>
    <lineage>
        <taxon>Eukaryota</taxon>
        <taxon>Sar</taxon>
        <taxon>Alveolata</taxon>
        <taxon>Ciliophora</taxon>
        <taxon>Intramacronucleata</taxon>
        <taxon>Oligohymenophorea</taxon>
        <taxon>Hymenostomatida</taxon>
        <taxon>Tetrahymenina</taxon>
        <taxon>Tetrahymenidae</taxon>
        <taxon>Tetrahymena</taxon>
    </lineage>
</organism>
<dbReference type="InParanoid" id="Q23QX5"/>
<dbReference type="GeneID" id="7843197"/>
<gene>
    <name evidence="2" type="ORF">TTHERM_00249580</name>
</gene>
<keyword evidence="3" id="KW-1185">Reference proteome</keyword>
<feature type="compositionally biased region" description="Basic and acidic residues" evidence="1">
    <location>
        <begin position="294"/>
        <end position="308"/>
    </location>
</feature>